<dbReference type="EMBL" id="CAUOFW020001099">
    <property type="protein sequence ID" value="CAK9141112.1"/>
    <property type="molecule type" value="Genomic_DNA"/>
</dbReference>
<feature type="compositionally biased region" description="Low complexity" evidence="1">
    <location>
        <begin position="34"/>
        <end position="44"/>
    </location>
</feature>
<evidence type="ECO:0000313" key="3">
    <source>
        <dbReference type="EMBL" id="CAK9158346.1"/>
    </source>
</evidence>
<keyword evidence="4" id="KW-1185">Reference proteome</keyword>
<protein>
    <submittedName>
        <fullName evidence="2">Uncharacterized protein</fullName>
    </submittedName>
</protein>
<evidence type="ECO:0000313" key="2">
    <source>
        <dbReference type="EMBL" id="CAK9141112.1"/>
    </source>
</evidence>
<accession>A0ABC8R8N6</accession>
<proteinExistence type="predicted"/>
<gene>
    <name evidence="3" type="ORF">ILEXP_LOCUS26972</name>
    <name evidence="2" type="ORF">ILEXP_LOCUS8633</name>
</gene>
<reference evidence="2 4" key="1">
    <citation type="submission" date="2024-02" db="EMBL/GenBank/DDBJ databases">
        <authorList>
            <person name="Vignale AGUSTIN F."/>
            <person name="Sosa J E."/>
            <person name="Modenutti C."/>
        </authorList>
    </citation>
    <scope>NUCLEOTIDE SEQUENCE [LARGE SCALE GENOMIC DNA]</scope>
</reference>
<comment type="caution">
    <text evidence="2">The sequence shown here is derived from an EMBL/GenBank/DDBJ whole genome shotgun (WGS) entry which is preliminary data.</text>
</comment>
<feature type="region of interest" description="Disordered" evidence="1">
    <location>
        <begin position="1"/>
        <end position="56"/>
    </location>
</feature>
<evidence type="ECO:0000313" key="4">
    <source>
        <dbReference type="Proteomes" id="UP001642360"/>
    </source>
</evidence>
<dbReference type="EMBL" id="CAUOFW020003160">
    <property type="protein sequence ID" value="CAK9158346.1"/>
    <property type="molecule type" value="Genomic_DNA"/>
</dbReference>
<name>A0ABC8R8N6_9AQUA</name>
<dbReference type="Proteomes" id="UP001642360">
    <property type="component" value="Unassembled WGS sequence"/>
</dbReference>
<dbReference type="AlphaFoldDB" id="A0ABC8R8N6"/>
<evidence type="ECO:0000256" key="1">
    <source>
        <dbReference type="SAM" id="MobiDB-lite"/>
    </source>
</evidence>
<organism evidence="2 4">
    <name type="scientific">Ilex paraguariensis</name>
    <name type="common">yerba mate</name>
    <dbReference type="NCBI Taxonomy" id="185542"/>
    <lineage>
        <taxon>Eukaryota</taxon>
        <taxon>Viridiplantae</taxon>
        <taxon>Streptophyta</taxon>
        <taxon>Embryophyta</taxon>
        <taxon>Tracheophyta</taxon>
        <taxon>Spermatophyta</taxon>
        <taxon>Magnoliopsida</taxon>
        <taxon>eudicotyledons</taxon>
        <taxon>Gunneridae</taxon>
        <taxon>Pentapetalae</taxon>
        <taxon>asterids</taxon>
        <taxon>campanulids</taxon>
        <taxon>Aquifoliales</taxon>
        <taxon>Aquifoliaceae</taxon>
        <taxon>Ilex</taxon>
    </lineage>
</organism>
<feature type="compositionally biased region" description="Polar residues" evidence="1">
    <location>
        <begin position="45"/>
        <end position="56"/>
    </location>
</feature>
<sequence>MTDDNQQQPGVPPHQGYPTHPEAPKYADPPPGSSPQGDSQQEQQNTHPPRTPTDSNLPVCIEIWCAFLSPSSLSI</sequence>